<keyword evidence="2" id="KW-1185">Reference proteome</keyword>
<proteinExistence type="predicted"/>
<comment type="caution">
    <text evidence="1">The sequence shown here is derived from an EMBL/GenBank/DDBJ whole genome shotgun (WGS) entry which is preliminary data.</text>
</comment>
<evidence type="ECO:0000313" key="2">
    <source>
        <dbReference type="Proteomes" id="UP001144978"/>
    </source>
</evidence>
<dbReference type="EMBL" id="JANSHE010000612">
    <property type="protein sequence ID" value="KAJ3008757.1"/>
    <property type="molecule type" value="Genomic_DNA"/>
</dbReference>
<evidence type="ECO:0000313" key="1">
    <source>
        <dbReference type="EMBL" id="KAJ3008757.1"/>
    </source>
</evidence>
<protein>
    <submittedName>
        <fullName evidence="1">Uncharacterized protein</fullName>
    </submittedName>
</protein>
<dbReference type="Proteomes" id="UP001144978">
    <property type="component" value="Unassembled WGS sequence"/>
</dbReference>
<reference evidence="1" key="1">
    <citation type="submission" date="2022-08" db="EMBL/GenBank/DDBJ databases">
        <title>Genome Sequence of Pycnoporus sanguineus.</title>
        <authorList>
            <person name="Buettner E."/>
        </authorList>
    </citation>
    <scope>NUCLEOTIDE SEQUENCE</scope>
    <source>
        <strain evidence="1">CG-C14</strain>
    </source>
</reference>
<organism evidence="1 2">
    <name type="scientific">Trametes sanguinea</name>
    <dbReference type="NCBI Taxonomy" id="158606"/>
    <lineage>
        <taxon>Eukaryota</taxon>
        <taxon>Fungi</taxon>
        <taxon>Dikarya</taxon>
        <taxon>Basidiomycota</taxon>
        <taxon>Agaricomycotina</taxon>
        <taxon>Agaricomycetes</taxon>
        <taxon>Polyporales</taxon>
        <taxon>Polyporaceae</taxon>
        <taxon>Trametes</taxon>
    </lineage>
</organism>
<sequence>MCSDDAPTSGLQTEDHYTATRTIMGFTDSINCLQFNFDASLLAAGCDDGLLVVFNIQQDDEEVLRFRVPRTAVTSVLWHPSETDIVFVGYSDGGLVACAAPLVPQLSIDASPIPIGFPGPVEALGFSIRRRLLAAIIGPHVVLSECVWSSRTLPSPPSQGILSNASELLPLSLQFAPDEEDLIVSYLYHGIICWSISSQSVKWRILPSTRAARMSLSADGRAVVFCNLLNGFDLFEVASRQLVRNFSVAVVEIIPLPVIFVHDEGAILCGSDHGEAIIFDVESGSQFQVLQHPDREIIQAIAYRTSCDAHWIATGTSERGKDTKVVLWKRVSKVQEHSGHALLEQATQDSHGTHDNQEQIAHPRRRPESPGNSASEVFRERDSTSQHPVSPPKNDSRRKRPVKESDVAPQISHPSPPNITRTAAPQGTVHGFSSASLLISCWIPLAVVIIGILCLCIDRDSVATRDTALQASGSALRRAVINALARLMVQFYRAIDVMEELLQWLEAGRVQKFPENIGRDWKYGHYNVHECTIVSSQFASDRASSDVDVRPSTIDHPTYERTKLARIALAYHITTAPTNRGHVEASARSVFQPLPAVLHLVLHNHILYHFGNLTTPNNAAQIRFAGAYVQGTECPRTLFFLPDFLQAIVGVLRGGDADSDGRVDFEDFVDVSSVPCESSEV</sequence>
<gene>
    <name evidence="1" type="ORF">NUW54_g3034</name>
</gene>
<accession>A0ACC1Q2F8</accession>
<name>A0ACC1Q2F8_9APHY</name>